<dbReference type="Proteomes" id="UP000694930">
    <property type="component" value="Chromosome 10"/>
</dbReference>
<proteinExistence type="predicted"/>
<feature type="transmembrane region" description="Helical" evidence="1">
    <location>
        <begin position="82"/>
        <end position="100"/>
    </location>
</feature>
<dbReference type="GeneID" id="107001893"/>
<protein>
    <submittedName>
        <fullName evidence="3">Uncharacterized protein LOC107001893</fullName>
    </submittedName>
</protein>
<keyword evidence="1" id="KW-1133">Transmembrane helix</keyword>
<organism evidence="2 3">
    <name type="scientific">Solanum pennellii</name>
    <name type="common">Tomato</name>
    <name type="synonym">Lycopersicon pennellii</name>
    <dbReference type="NCBI Taxonomy" id="28526"/>
    <lineage>
        <taxon>Eukaryota</taxon>
        <taxon>Viridiplantae</taxon>
        <taxon>Streptophyta</taxon>
        <taxon>Embryophyta</taxon>
        <taxon>Tracheophyta</taxon>
        <taxon>Spermatophyta</taxon>
        <taxon>Magnoliopsida</taxon>
        <taxon>eudicotyledons</taxon>
        <taxon>Gunneridae</taxon>
        <taxon>Pentapetalae</taxon>
        <taxon>asterids</taxon>
        <taxon>lamiids</taxon>
        <taxon>Solanales</taxon>
        <taxon>Solanaceae</taxon>
        <taxon>Solanoideae</taxon>
        <taxon>Solaneae</taxon>
        <taxon>Solanum</taxon>
        <taxon>Solanum subgen. Lycopersicon</taxon>
    </lineage>
</organism>
<evidence type="ECO:0000256" key="1">
    <source>
        <dbReference type="SAM" id="Phobius"/>
    </source>
</evidence>
<evidence type="ECO:0000313" key="2">
    <source>
        <dbReference type="Proteomes" id="UP000694930"/>
    </source>
</evidence>
<dbReference type="RefSeq" id="XP_015055332.1">
    <property type="nucleotide sequence ID" value="XM_015199846.2"/>
</dbReference>
<name>A0ABM1FDG6_SOLPN</name>
<keyword evidence="2" id="KW-1185">Reference proteome</keyword>
<accession>A0ABM1FDG6</accession>
<sequence>MSLQLNWRLKEEPKNLIYYYLTYFRSEQSKGLTQHLIIVQKAWYSVHLRHSPKASCNSAPKLVKQDFLQQQVSDAPNTATTIFRMSMIVLLSSFTVASVSGVSGHAHFVFFSSSFTISFYPFVIK</sequence>
<keyword evidence="1" id="KW-0472">Membrane</keyword>
<reference evidence="2" key="1">
    <citation type="journal article" date="2014" name="Nat. Genet.">
        <title>The genome of the stress-tolerant wild tomato species Solanum pennellii.</title>
        <authorList>
            <person name="Bolger A."/>
            <person name="Scossa F."/>
            <person name="Bolger M.E."/>
            <person name="Lanz C."/>
            <person name="Maumus F."/>
            <person name="Tohge T."/>
            <person name="Quesneville H."/>
            <person name="Alseekh S."/>
            <person name="Sorensen I."/>
            <person name="Lichtenstein G."/>
            <person name="Fich E.A."/>
            <person name="Conte M."/>
            <person name="Keller H."/>
            <person name="Schneeberger K."/>
            <person name="Schwacke R."/>
            <person name="Ofner I."/>
            <person name="Vrebalov J."/>
            <person name="Xu Y."/>
            <person name="Osorio S."/>
            <person name="Aflitos S.A."/>
            <person name="Schijlen E."/>
            <person name="Jimenez-Gomez J.M."/>
            <person name="Ryngajllo M."/>
            <person name="Kimura S."/>
            <person name="Kumar R."/>
            <person name="Koenig D."/>
            <person name="Headland L.R."/>
            <person name="Maloof J.N."/>
            <person name="Sinha N."/>
            <person name="van Ham R.C."/>
            <person name="Lankhorst R.K."/>
            <person name="Mao L."/>
            <person name="Vogel A."/>
            <person name="Arsova B."/>
            <person name="Panstruga R."/>
            <person name="Fei Z."/>
            <person name="Rose J.K."/>
            <person name="Zamir D."/>
            <person name="Carrari F."/>
            <person name="Giovannoni J.J."/>
            <person name="Weigel D."/>
            <person name="Usadel B."/>
            <person name="Fernie A.R."/>
        </authorList>
    </citation>
    <scope>NUCLEOTIDE SEQUENCE [LARGE SCALE GENOMIC DNA]</scope>
    <source>
        <strain evidence="2">cv. LA0716</strain>
    </source>
</reference>
<reference evidence="3" key="2">
    <citation type="submission" date="2025-08" db="UniProtKB">
        <authorList>
            <consortium name="RefSeq"/>
        </authorList>
    </citation>
    <scope>IDENTIFICATION</scope>
</reference>
<keyword evidence="1" id="KW-0812">Transmembrane</keyword>
<gene>
    <name evidence="3" type="primary">LOC107001893</name>
</gene>
<evidence type="ECO:0000313" key="3">
    <source>
        <dbReference type="RefSeq" id="XP_015055332.1"/>
    </source>
</evidence>